<name>A0A2P2Q1V4_RHIMU</name>
<sequence length="41" mass="4727">MSTSLPLFPQMTVSTFLCLFNAKIYQIAFTQHELKNNCKCN</sequence>
<organism evidence="1">
    <name type="scientific">Rhizophora mucronata</name>
    <name type="common">Asiatic mangrove</name>
    <dbReference type="NCBI Taxonomy" id="61149"/>
    <lineage>
        <taxon>Eukaryota</taxon>
        <taxon>Viridiplantae</taxon>
        <taxon>Streptophyta</taxon>
        <taxon>Embryophyta</taxon>
        <taxon>Tracheophyta</taxon>
        <taxon>Spermatophyta</taxon>
        <taxon>Magnoliopsida</taxon>
        <taxon>eudicotyledons</taxon>
        <taxon>Gunneridae</taxon>
        <taxon>Pentapetalae</taxon>
        <taxon>rosids</taxon>
        <taxon>fabids</taxon>
        <taxon>Malpighiales</taxon>
        <taxon>Rhizophoraceae</taxon>
        <taxon>Rhizophora</taxon>
    </lineage>
</organism>
<dbReference type="EMBL" id="GGEC01080453">
    <property type="protein sequence ID" value="MBX60937.1"/>
    <property type="molecule type" value="Transcribed_RNA"/>
</dbReference>
<reference evidence="1" key="1">
    <citation type="submission" date="2018-02" db="EMBL/GenBank/DDBJ databases">
        <title>Rhizophora mucronata_Transcriptome.</title>
        <authorList>
            <person name="Meera S.P."/>
            <person name="Sreeshan A."/>
            <person name="Augustine A."/>
        </authorList>
    </citation>
    <scope>NUCLEOTIDE SEQUENCE</scope>
    <source>
        <tissue evidence="1">Leaf</tissue>
    </source>
</reference>
<proteinExistence type="predicted"/>
<accession>A0A2P2Q1V4</accession>
<evidence type="ECO:0000313" key="1">
    <source>
        <dbReference type="EMBL" id="MBX60937.1"/>
    </source>
</evidence>
<dbReference type="AlphaFoldDB" id="A0A2P2Q1V4"/>
<protein>
    <submittedName>
        <fullName evidence="1">Uncharacterized protein</fullName>
    </submittedName>
</protein>